<feature type="binding site" evidence="8">
    <location>
        <begin position="128"/>
        <end position="133"/>
    </location>
    <ligand>
        <name>ATP</name>
        <dbReference type="ChEBI" id="CHEBI:30616"/>
    </ligand>
</feature>
<feature type="compositionally biased region" description="Basic and acidic residues" evidence="9">
    <location>
        <begin position="375"/>
        <end position="386"/>
    </location>
</feature>
<organism evidence="13 14">
    <name type="scientific">Nadsonia fulvescens var. elongata DSM 6958</name>
    <dbReference type="NCBI Taxonomy" id="857566"/>
    <lineage>
        <taxon>Eukaryota</taxon>
        <taxon>Fungi</taxon>
        <taxon>Dikarya</taxon>
        <taxon>Ascomycota</taxon>
        <taxon>Saccharomycotina</taxon>
        <taxon>Dipodascomycetes</taxon>
        <taxon>Dipodascales</taxon>
        <taxon>Dipodascales incertae sedis</taxon>
        <taxon>Nadsonia</taxon>
    </lineage>
</organism>
<feature type="domain" description="Clp1 P-loop" evidence="12">
    <location>
        <begin position="125"/>
        <end position="336"/>
    </location>
</feature>
<evidence type="ECO:0000259" key="11">
    <source>
        <dbReference type="Pfam" id="PF16573"/>
    </source>
</evidence>
<protein>
    <recommendedName>
        <fullName evidence="3">Polynucleotide 5'-hydroxyl-kinase GRC3</fullName>
    </recommendedName>
    <alternativeName>
        <fullName evidence="2">Polynucleotide 5'-hydroxyl-kinase grc3</fullName>
    </alternativeName>
</protein>
<dbReference type="EMBL" id="KV454407">
    <property type="protein sequence ID" value="ODQ67050.1"/>
    <property type="molecule type" value="Genomic_DNA"/>
</dbReference>
<comment type="similarity">
    <text evidence="8">Belongs to the Clp1 family. Clp1 subfamily.</text>
</comment>
<comment type="subunit">
    <text evidence="8">Component of a pre-mRNA cleavage factor complex. Interacts directly with PCF11.</text>
</comment>
<keyword evidence="4 8" id="KW-0507">mRNA processing</keyword>
<evidence type="ECO:0000256" key="5">
    <source>
        <dbReference type="ARBA" id="ARBA00022741"/>
    </source>
</evidence>
<dbReference type="OrthoDB" id="258143at2759"/>
<dbReference type="HAMAP" id="MF_03035">
    <property type="entry name" value="Clp1"/>
    <property type="match status" value="1"/>
</dbReference>
<dbReference type="GO" id="GO:0005524">
    <property type="term" value="F:ATP binding"/>
    <property type="evidence" value="ECO:0007669"/>
    <property type="project" value="UniProtKB-UniRule"/>
</dbReference>
<feature type="domain" description="Clp1 C-terminal" evidence="10">
    <location>
        <begin position="342"/>
        <end position="477"/>
    </location>
</feature>
<name>A0A1E3PP20_9ASCO</name>
<dbReference type="Pfam" id="PF16575">
    <property type="entry name" value="CLP1_P"/>
    <property type="match status" value="1"/>
</dbReference>
<dbReference type="GO" id="GO:0006388">
    <property type="term" value="P:tRNA splicing, via endonucleolytic cleavage and ligation"/>
    <property type="evidence" value="ECO:0007669"/>
    <property type="project" value="TreeGrafter"/>
</dbReference>
<dbReference type="Pfam" id="PF06807">
    <property type="entry name" value="Clp1"/>
    <property type="match status" value="1"/>
</dbReference>
<evidence type="ECO:0000256" key="2">
    <source>
        <dbReference type="ARBA" id="ARBA00018706"/>
    </source>
</evidence>
<dbReference type="Pfam" id="PF16573">
    <property type="entry name" value="CLP1_N"/>
    <property type="match status" value="1"/>
</dbReference>
<dbReference type="AlphaFoldDB" id="A0A1E3PP20"/>
<dbReference type="GO" id="GO:0005849">
    <property type="term" value="C:mRNA cleavage factor complex"/>
    <property type="evidence" value="ECO:0007669"/>
    <property type="project" value="UniProtKB-UniRule"/>
</dbReference>
<feature type="binding site" evidence="8">
    <location>
        <position position="30"/>
    </location>
    <ligand>
        <name>ATP</name>
        <dbReference type="ChEBI" id="CHEBI:30616"/>
    </ligand>
</feature>
<evidence type="ECO:0000256" key="4">
    <source>
        <dbReference type="ARBA" id="ARBA00022664"/>
    </source>
</evidence>
<evidence type="ECO:0000256" key="7">
    <source>
        <dbReference type="ARBA" id="ARBA00023242"/>
    </source>
</evidence>
<feature type="region of interest" description="Disordered" evidence="9">
    <location>
        <begin position="367"/>
        <end position="386"/>
    </location>
</feature>
<dbReference type="InterPro" id="IPR032319">
    <property type="entry name" value="CLP1_P"/>
</dbReference>
<keyword evidence="5 8" id="KW-0547">Nucleotide-binding</keyword>
<dbReference type="Proteomes" id="UP000095009">
    <property type="component" value="Unassembled WGS sequence"/>
</dbReference>
<keyword evidence="7 8" id="KW-0539">Nucleus</keyword>
<dbReference type="Gene3D" id="3.40.50.300">
    <property type="entry name" value="P-loop containing nucleotide triphosphate hydrolases"/>
    <property type="match status" value="1"/>
</dbReference>
<evidence type="ECO:0000256" key="6">
    <source>
        <dbReference type="ARBA" id="ARBA00022840"/>
    </source>
</evidence>
<gene>
    <name evidence="8" type="primary">CLP1</name>
    <name evidence="13" type="ORF">NADFUDRAFT_81665</name>
</gene>
<evidence type="ECO:0000259" key="10">
    <source>
        <dbReference type="Pfam" id="PF06807"/>
    </source>
</evidence>
<evidence type="ECO:0000313" key="14">
    <source>
        <dbReference type="Proteomes" id="UP000095009"/>
    </source>
</evidence>
<dbReference type="PANTHER" id="PTHR12755">
    <property type="entry name" value="CLEAVAGE/POLYADENYLATION FACTOR IA SUBUNIT CLP1P"/>
    <property type="match status" value="1"/>
</dbReference>
<evidence type="ECO:0000256" key="1">
    <source>
        <dbReference type="ARBA" id="ARBA00004123"/>
    </source>
</evidence>
<reference evidence="13 14" key="1">
    <citation type="journal article" date="2016" name="Proc. Natl. Acad. Sci. U.S.A.">
        <title>Comparative genomics of biotechnologically important yeasts.</title>
        <authorList>
            <person name="Riley R."/>
            <person name="Haridas S."/>
            <person name="Wolfe K.H."/>
            <person name="Lopes M.R."/>
            <person name="Hittinger C.T."/>
            <person name="Goeker M."/>
            <person name="Salamov A.A."/>
            <person name="Wisecaver J.H."/>
            <person name="Long T.M."/>
            <person name="Calvey C.H."/>
            <person name="Aerts A.L."/>
            <person name="Barry K.W."/>
            <person name="Choi C."/>
            <person name="Clum A."/>
            <person name="Coughlan A.Y."/>
            <person name="Deshpande S."/>
            <person name="Douglass A.P."/>
            <person name="Hanson S.J."/>
            <person name="Klenk H.-P."/>
            <person name="LaButti K.M."/>
            <person name="Lapidus A."/>
            <person name="Lindquist E.A."/>
            <person name="Lipzen A.M."/>
            <person name="Meier-Kolthoff J.P."/>
            <person name="Ohm R.A."/>
            <person name="Otillar R.P."/>
            <person name="Pangilinan J.L."/>
            <person name="Peng Y."/>
            <person name="Rokas A."/>
            <person name="Rosa C.A."/>
            <person name="Scheuner C."/>
            <person name="Sibirny A.A."/>
            <person name="Slot J.C."/>
            <person name="Stielow J.B."/>
            <person name="Sun H."/>
            <person name="Kurtzman C.P."/>
            <person name="Blackwell M."/>
            <person name="Grigoriev I.V."/>
            <person name="Jeffries T.W."/>
        </authorList>
    </citation>
    <scope>NUCLEOTIDE SEQUENCE [LARGE SCALE GENOMIC DNA]</scope>
    <source>
        <strain evidence="13 14">DSM 6958</strain>
    </source>
</reference>
<dbReference type="GO" id="GO:0031124">
    <property type="term" value="P:mRNA 3'-end processing"/>
    <property type="evidence" value="ECO:0007669"/>
    <property type="project" value="UniProtKB-UniRule"/>
</dbReference>
<feature type="binding site" evidence="8">
    <location>
        <position position="69"/>
    </location>
    <ligand>
        <name>ATP</name>
        <dbReference type="ChEBI" id="CHEBI:30616"/>
    </ligand>
</feature>
<dbReference type="InterPro" id="IPR045116">
    <property type="entry name" value="Clp1/Grc3"/>
</dbReference>
<dbReference type="InterPro" id="IPR038238">
    <property type="entry name" value="Clp1_C_sf"/>
</dbReference>
<evidence type="ECO:0000256" key="8">
    <source>
        <dbReference type="HAMAP-Rule" id="MF_03035"/>
    </source>
</evidence>
<feature type="domain" description="Clp1 N-terminal" evidence="11">
    <location>
        <begin position="24"/>
        <end position="111"/>
    </location>
</feature>
<comment type="function">
    <text evidence="8">Required for endonucleolytic cleavage during polyadenylation-dependent pre-mRNA 3'-end formation.</text>
</comment>
<dbReference type="GO" id="GO:0051731">
    <property type="term" value="F:polynucleotide 5'-hydroxyl-kinase activity"/>
    <property type="evidence" value="ECO:0007669"/>
    <property type="project" value="InterPro"/>
</dbReference>
<dbReference type="STRING" id="857566.A0A1E3PP20"/>
<evidence type="ECO:0000256" key="9">
    <source>
        <dbReference type="SAM" id="MobiDB-lite"/>
    </source>
</evidence>
<dbReference type="SUPFAM" id="SSF52540">
    <property type="entry name" value="P-loop containing nucleoside triphosphate hydrolases"/>
    <property type="match status" value="1"/>
</dbReference>
<sequence length="477" mass="52600">MSGIPGLPRLNMGDKMSTDQEIIELSPNNEWRFEVGIDEKVVVQLLEGTAEIFGTELAVGVDYTFSLQKSVIFTWHGCRLKYSGTLSSEYVSDETTMVTYANAHFLLEKYRGLSQNGGPNVLIVGPKSSGKTSLSKILCSYATKMSRTPMIVNLDPSVGVYSTPGGLSAAPISDILDIEDGWGDSEITGPALLHQKLPLVYYYGLESPTANLKYYKKVCTRLANGVKQLLELDQKVKSSGIIIDAPYISEQKIYHSLIDDIIVDFRVTHVLVVGNERMYSDLNKAYKNRQSQSQANAGTASSVSIIKLPKSGGCVEPESVLTRALQQKVIREYFYGNSKIPLSPFTVTVDSPSVTVYRIKEDSQTPSQFLPSGFSDHHPESSDKTGKANILNKEDLEQDAHDLLIKIDSASILQNCVLAVVRADSTEKPENILKSELMGFVHVVEADDVKHKLKILMPVPGRLPNAVFLLGAYRYHE</sequence>
<keyword evidence="6 8" id="KW-0067">ATP-binding</keyword>
<dbReference type="InterPro" id="IPR010655">
    <property type="entry name" value="Clp1_C"/>
</dbReference>
<dbReference type="Gene3D" id="2.40.30.330">
    <property type="entry name" value="Pre-mRNA cleavage complex subunit Clp1, C-terminal domain"/>
    <property type="match status" value="1"/>
</dbReference>
<accession>A0A1E3PP20</accession>
<evidence type="ECO:0000256" key="3">
    <source>
        <dbReference type="ARBA" id="ARBA00019824"/>
    </source>
</evidence>
<keyword evidence="14" id="KW-1185">Reference proteome</keyword>
<evidence type="ECO:0000313" key="13">
    <source>
        <dbReference type="EMBL" id="ODQ67050.1"/>
    </source>
</evidence>
<comment type="subcellular location">
    <subcellularLocation>
        <location evidence="1 8">Nucleus</location>
    </subcellularLocation>
</comment>
<proteinExistence type="inferred from homology"/>
<dbReference type="PANTHER" id="PTHR12755:SF6">
    <property type="entry name" value="POLYRIBONUCLEOTIDE 5'-HYDROXYL-KINASE CLP1"/>
    <property type="match status" value="1"/>
</dbReference>
<dbReference type="Gene3D" id="2.60.120.1030">
    <property type="entry name" value="Clp1, DNA binding domain"/>
    <property type="match status" value="1"/>
</dbReference>
<dbReference type="InterPro" id="IPR028606">
    <property type="entry name" value="Clp1"/>
</dbReference>
<dbReference type="InterPro" id="IPR038239">
    <property type="entry name" value="Clp1_N_sf"/>
</dbReference>
<dbReference type="FunFam" id="2.60.120.1030:FF:000001">
    <property type="entry name" value="Protein CLP1 homolog 5"/>
    <property type="match status" value="1"/>
</dbReference>
<dbReference type="InterPro" id="IPR027417">
    <property type="entry name" value="P-loop_NTPase"/>
</dbReference>
<evidence type="ECO:0000259" key="12">
    <source>
        <dbReference type="Pfam" id="PF16575"/>
    </source>
</evidence>
<dbReference type="InterPro" id="IPR032324">
    <property type="entry name" value="Clp1_N"/>
</dbReference>